<keyword evidence="2" id="KW-0677">Repeat</keyword>
<dbReference type="InterPro" id="IPR013087">
    <property type="entry name" value="Znf_C2H2_type"/>
</dbReference>
<dbReference type="Proteomes" id="UP000694421">
    <property type="component" value="Unplaced"/>
</dbReference>
<dbReference type="InterPro" id="IPR050758">
    <property type="entry name" value="Znf_C2H2-type"/>
</dbReference>
<dbReference type="GO" id="GO:0008270">
    <property type="term" value="F:zinc ion binding"/>
    <property type="evidence" value="ECO:0007669"/>
    <property type="project" value="UniProtKB-KW"/>
</dbReference>
<proteinExistence type="predicted"/>
<dbReference type="InterPro" id="IPR036236">
    <property type="entry name" value="Znf_C2H2_sf"/>
</dbReference>
<dbReference type="PROSITE" id="PS50805">
    <property type="entry name" value="KRAB"/>
    <property type="match status" value="1"/>
</dbReference>
<dbReference type="SUPFAM" id="SSF109640">
    <property type="entry name" value="KRAB domain (Kruppel-associated box)"/>
    <property type="match status" value="1"/>
</dbReference>
<dbReference type="SMART" id="SM00349">
    <property type="entry name" value="KRAB"/>
    <property type="match status" value="1"/>
</dbReference>
<evidence type="ECO:0000313" key="8">
    <source>
        <dbReference type="Ensembl" id="ENSSMRP00000026652.1"/>
    </source>
</evidence>
<dbReference type="Gene3D" id="6.10.140.140">
    <property type="match status" value="1"/>
</dbReference>
<keyword evidence="4" id="KW-0862">Zinc</keyword>
<evidence type="ECO:0000256" key="2">
    <source>
        <dbReference type="ARBA" id="ARBA00022737"/>
    </source>
</evidence>
<dbReference type="Gene3D" id="3.30.160.60">
    <property type="entry name" value="Classic Zinc Finger"/>
    <property type="match status" value="1"/>
</dbReference>
<evidence type="ECO:0000313" key="9">
    <source>
        <dbReference type="Proteomes" id="UP000694421"/>
    </source>
</evidence>
<accession>A0A8D0E5L4</accession>
<dbReference type="Ensembl" id="ENSSMRT00000031140.1">
    <property type="protein sequence ID" value="ENSSMRP00000026652.1"/>
    <property type="gene ID" value="ENSSMRG00000020585.1"/>
</dbReference>
<feature type="domain" description="KRAB" evidence="7">
    <location>
        <begin position="26"/>
        <end position="96"/>
    </location>
</feature>
<feature type="domain" description="C2H2-type" evidence="6">
    <location>
        <begin position="84"/>
        <end position="111"/>
    </location>
</feature>
<evidence type="ECO:0000259" key="6">
    <source>
        <dbReference type="PROSITE" id="PS50157"/>
    </source>
</evidence>
<evidence type="ECO:0000256" key="4">
    <source>
        <dbReference type="ARBA" id="ARBA00022833"/>
    </source>
</evidence>
<sequence length="160" mass="18502">METIPISPRKEAAEDHGKEMGRSISVTLEDVTLHFLEEEWAVLDSGNRALYKEVMEEIYETLASLGEVQSLQVHKRIHTGEKPYHCMECKKWFCNNAQLLIHQRIHTGEKPYHVSFTTRKTISVYRVLKELPSEWKSYCTSNPCSAWSVERVSTGTNNFL</sequence>
<protein>
    <submittedName>
        <fullName evidence="8">Uncharacterized protein</fullName>
    </submittedName>
</protein>
<keyword evidence="3 5" id="KW-0863">Zinc-finger</keyword>
<dbReference type="AlphaFoldDB" id="A0A8D0E5L4"/>
<dbReference type="Pfam" id="PF01352">
    <property type="entry name" value="KRAB"/>
    <property type="match status" value="1"/>
</dbReference>
<dbReference type="GeneTree" id="ENSGT00940000153505"/>
<reference evidence="8" key="1">
    <citation type="submission" date="2025-08" db="UniProtKB">
        <authorList>
            <consortium name="Ensembl"/>
        </authorList>
    </citation>
    <scope>IDENTIFICATION</scope>
</reference>
<evidence type="ECO:0000256" key="1">
    <source>
        <dbReference type="ARBA" id="ARBA00022723"/>
    </source>
</evidence>
<dbReference type="CDD" id="cd07765">
    <property type="entry name" value="KRAB_A-box"/>
    <property type="match status" value="1"/>
</dbReference>
<dbReference type="PROSITE" id="PS00028">
    <property type="entry name" value="ZINC_FINGER_C2H2_1"/>
    <property type="match status" value="1"/>
</dbReference>
<dbReference type="GO" id="GO:0006355">
    <property type="term" value="P:regulation of DNA-templated transcription"/>
    <property type="evidence" value="ECO:0007669"/>
    <property type="project" value="InterPro"/>
</dbReference>
<dbReference type="PANTHER" id="PTHR23234">
    <property type="entry name" value="ZNF44 PROTEIN"/>
    <property type="match status" value="1"/>
</dbReference>
<reference evidence="8" key="2">
    <citation type="submission" date="2025-09" db="UniProtKB">
        <authorList>
            <consortium name="Ensembl"/>
        </authorList>
    </citation>
    <scope>IDENTIFICATION</scope>
</reference>
<keyword evidence="1" id="KW-0479">Metal-binding</keyword>
<dbReference type="InterPro" id="IPR036051">
    <property type="entry name" value="KRAB_dom_sf"/>
</dbReference>
<dbReference type="PROSITE" id="PS50157">
    <property type="entry name" value="ZINC_FINGER_C2H2_2"/>
    <property type="match status" value="1"/>
</dbReference>
<evidence type="ECO:0000256" key="3">
    <source>
        <dbReference type="ARBA" id="ARBA00022771"/>
    </source>
</evidence>
<organism evidence="8 9">
    <name type="scientific">Salvator merianae</name>
    <name type="common">Argentine black and white tegu</name>
    <name type="synonym">Tupinambis merianae</name>
    <dbReference type="NCBI Taxonomy" id="96440"/>
    <lineage>
        <taxon>Eukaryota</taxon>
        <taxon>Metazoa</taxon>
        <taxon>Chordata</taxon>
        <taxon>Craniata</taxon>
        <taxon>Vertebrata</taxon>
        <taxon>Euteleostomi</taxon>
        <taxon>Lepidosauria</taxon>
        <taxon>Squamata</taxon>
        <taxon>Bifurcata</taxon>
        <taxon>Unidentata</taxon>
        <taxon>Episquamata</taxon>
        <taxon>Laterata</taxon>
        <taxon>Teiioidea</taxon>
        <taxon>Teiidae</taxon>
        <taxon>Salvator</taxon>
    </lineage>
</organism>
<dbReference type="InterPro" id="IPR001909">
    <property type="entry name" value="KRAB"/>
</dbReference>
<dbReference type="SUPFAM" id="SSF57667">
    <property type="entry name" value="beta-beta-alpha zinc fingers"/>
    <property type="match status" value="1"/>
</dbReference>
<name>A0A8D0E5L4_SALMN</name>
<evidence type="ECO:0000259" key="7">
    <source>
        <dbReference type="PROSITE" id="PS50805"/>
    </source>
</evidence>
<evidence type="ECO:0000256" key="5">
    <source>
        <dbReference type="PROSITE-ProRule" id="PRU00042"/>
    </source>
</evidence>
<keyword evidence="9" id="KW-1185">Reference proteome</keyword>
<dbReference type="PANTHER" id="PTHR23234:SF10">
    <property type="entry name" value="RIKEN CDNA 6720489N17 GENE-RELATED"/>
    <property type="match status" value="1"/>
</dbReference>